<dbReference type="Gene3D" id="3.30.200.20">
    <property type="entry name" value="Phosphorylase Kinase, domain 1"/>
    <property type="match status" value="1"/>
</dbReference>
<dbReference type="GO" id="GO:0005524">
    <property type="term" value="F:ATP binding"/>
    <property type="evidence" value="ECO:0007669"/>
    <property type="project" value="UniProtKB-UniRule"/>
</dbReference>
<evidence type="ECO:0000256" key="8">
    <source>
        <dbReference type="ARBA" id="ARBA00047899"/>
    </source>
</evidence>
<dbReference type="EC" id="2.7.11.1" evidence="2"/>
<feature type="binding site" evidence="10">
    <location>
        <position position="49"/>
    </location>
    <ligand>
        <name>ATP</name>
        <dbReference type="ChEBI" id="CHEBI:30616"/>
    </ligand>
</feature>
<dbReference type="GO" id="GO:0004674">
    <property type="term" value="F:protein serine/threonine kinase activity"/>
    <property type="evidence" value="ECO:0007669"/>
    <property type="project" value="UniProtKB-KW"/>
</dbReference>
<keyword evidence="5 10" id="KW-0547">Nucleotide-binding</keyword>
<dbReference type="Pfam" id="PF00069">
    <property type="entry name" value="Pkinase"/>
    <property type="match status" value="1"/>
</dbReference>
<dbReference type="FunFam" id="1.10.510.10:FF:000301">
    <property type="entry name" value="Serine/threonine-protein kinase Chk1"/>
    <property type="match status" value="1"/>
</dbReference>
<reference evidence="14" key="1">
    <citation type="submission" date="2023-01" db="EMBL/GenBank/DDBJ databases">
        <title>Key to firefly adult light organ development and bioluminescence: homeobox transcription factors regulate luciferase expression and transportation to peroxisome.</title>
        <authorList>
            <person name="Fu X."/>
        </authorList>
    </citation>
    <scope>NUCLEOTIDE SEQUENCE [LARGE SCALE GENOMIC DNA]</scope>
</reference>
<comment type="catalytic activity">
    <reaction evidence="8">
        <text>L-threonyl-[protein] + ATP = O-phospho-L-threonyl-[protein] + ADP + H(+)</text>
        <dbReference type="Rhea" id="RHEA:46608"/>
        <dbReference type="Rhea" id="RHEA-COMP:11060"/>
        <dbReference type="Rhea" id="RHEA-COMP:11605"/>
        <dbReference type="ChEBI" id="CHEBI:15378"/>
        <dbReference type="ChEBI" id="CHEBI:30013"/>
        <dbReference type="ChEBI" id="CHEBI:30616"/>
        <dbReference type="ChEBI" id="CHEBI:61977"/>
        <dbReference type="ChEBI" id="CHEBI:456216"/>
        <dbReference type="EC" id="2.7.11.1"/>
    </reaction>
</comment>
<dbReference type="InterPro" id="IPR000719">
    <property type="entry name" value="Prot_kinase_dom"/>
</dbReference>
<keyword evidence="6" id="KW-0418">Kinase</keyword>
<dbReference type="SUPFAM" id="SSF56112">
    <property type="entry name" value="Protein kinase-like (PK-like)"/>
    <property type="match status" value="1"/>
</dbReference>
<evidence type="ECO:0000256" key="11">
    <source>
        <dbReference type="RuleBase" id="RU000304"/>
    </source>
</evidence>
<evidence type="ECO:0000256" key="6">
    <source>
        <dbReference type="ARBA" id="ARBA00022777"/>
    </source>
</evidence>
<comment type="caution">
    <text evidence="13">The sequence shown here is derived from an EMBL/GenBank/DDBJ whole genome shotgun (WGS) entry which is preliminary data.</text>
</comment>
<proteinExistence type="inferred from homology"/>
<evidence type="ECO:0000259" key="12">
    <source>
        <dbReference type="PROSITE" id="PS50011"/>
    </source>
</evidence>
<keyword evidence="7 10" id="KW-0067">ATP-binding</keyword>
<evidence type="ECO:0000256" key="7">
    <source>
        <dbReference type="ARBA" id="ARBA00022840"/>
    </source>
</evidence>
<evidence type="ECO:0000313" key="14">
    <source>
        <dbReference type="Proteomes" id="UP001353858"/>
    </source>
</evidence>
<keyword evidence="14" id="KW-1185">Reference proteome</keyword>
<dbReference type="GO" id="GO:0035556">
    <property type="term" value="P:intracellular signal transduction"/>
    <property type="evidence" value="ECO:0007669"/>
    <property type="project" value="TreeGrafter"/>
</dbReference>
<dbReference type="Gene3D" id="1.10.510.10">
    <property type="entry name" value="Transferase(Phosphotransferase) domain 1"/>
    <property type="match status" value="1"/>
</dbReference>
<evidence type="ECO:0000256" key="2">
    <source>
        <dbReference type="ARBA" id="ARBA00012513"/>
    </source>
</evidence>
<dbReference type="InterPro" id="IPR008271">
    <property type="entry name" value="Ser/Thr_kinase_AS"/>
</dbReference>
<name>A0AAN7S7F2_9COLE</name>
<dbReference type="PROSITE" id="PS00108">
    <property type="entry name" value="PROTEIN_KINASE_ST"/>
    <property type="match status" value="1"/>
</dbReference>
<dbReference type="SMART" id="SM00220">
    <property type="entry name" value="S_TKc"/>
    <property type="match status" value="1"/>
</dbReference>
<comment type="catalytic activity">
    <reaction evidence="9">
        <text>L-seryl-[protein] + ATP = O-phospho-L-seryl-[protein] + ADP + H(+)</text>
        <dbReference type="Rhea" id="RHEA:17989"/>
        <dbReference type="Rhea" id="RHEA-COMP:9863"/>
        <dbReference type="Rhea" id="RHEA-COMP:11604"/>
        <dbReference type="ChEBI" id="CHEBI:15378"/>
        <dbReference type="ChEBI" id="CHEBI:29999"/>
        <dbReference type="ChEBI" id="CHEBI:30616"/>
        <dbReference type="ChEBI" id="CHEBI:83421"/>
        <dbReference type="ChEBI" id="CHEBI:456216"/>
        <dbReference type="EC" id="2.7.11.1"/>
    </reaction>
</comment>
<sequence>MSSSQESVDLSQCQDFAGRWICLQTLGEGAYGEVKLLMHRVSKEMLAAKIIDLKKHKDTAQNVHKEVKIHGILDHTNIIKLYGNRHVPEMKLEIIYLEFAAGGELFNKIEPDYGMAHAEAQRYFKQLMLGVNYLHQRGVAHRDIKPENLLLDADGNLKISDFGLATIFRLKGKERLLDKRCGTLPYVAPEILIKPYRAQPADIWSCGIVLVAMAAGELPWDEPTSNCMEFNQWLMDHYLLITPWSKIENTLLSLMKKILTPDPHNRPTIEQIFNHPWMLKKLSKDQCTNSKQQDSPVLALSQPADTKSSRVDPQNILELFKTNGHNYFSQPTQNDDLLINSQIPFTQTHQKNEFPHLIKRMTRFFVKTSCEETIERLGAVLDSLLYTWSMDKAGLTISTVDNRKAKLVFKANVIEMQGKLLLNFRLSRGCGLEFKRRFLKLKKCLNDIILHSAVNF</sequence>
<feature type="domain" description="Protein kinase" evidence="12">
    <location>
        <begin position="20"/>
        <end position="278"/>
    </location>
</feature>
<dbReference type="PANTHER" id="PTHR24346:SF107">
    <property type="entry name" value="SERINE_THREONINE-PROTEIN KINASE CHK1"/>
    <property type="match status" value="1"/>
</dbReference>
<gene>
    <name evidence="13" type="ORF">RN001_011418</name>
</gene>
<accession>A0AAN7S7F2</accession>
<evidence type="ECO:0000256" key="9">
    <source>
        <dbReference type="ARBA" id="ARBA00048679"/>
    </source>
</evidence>
<dbReference type="AlphaFoldDB" id="A0AAN7S7F2"/>
<dbReference type="PROSITE" id="PS00107">
    <property type="entry name" value="PROTEIN_KINASE_ATP"/>
    <property type="match status" value="1"/>
</dbReference>
<dbReference type="GO" id="GO:0005737">
    <property type="term" value="C:cytoplasm"/>
    <property type="evidence" value="ECO:0007669"/>
    <property type="project" value="TreeGrafter"/>
</dbReference>
<evidence type="ECO:0000256" key="10">
    <source>
        <dbReference type="PROSITE-ProRule" id="PRU10141"/>
    </source>
</evidence>
<evidence type="ECO:0000256" key="1">
    <source>
        <dbReference type="ARBA" id="ARBA00010791"/>
    </source>
</evidence>
<evidence type="ECO:0000256" key="5">
    <source>
        <dbReference type="ARBA" id="ARBA00022741"/>
    </source>
</evidence>
<evidence type="ECO:0000256" key="4">
    <source>
        <dbReference type="ARBA" id="ARBA00022679"/>
    </source>
</evidence>
<evidence type="ECO:0000313" key="13">
    <source>
        <dbReference type="EMBL" id="KAK4874996.1"/>
    </source>
</evidence>
<dbReference type="PANTHER" id="PTHR24346">
    <property type="entry name" value="MAP/MICROTUBULE AFFINITY-REGULATING KINASE"/>
    <property type="match status" value="1"/>
</dbReference>
<keyword evidence="4" id="KW-0808">Transferase</keyword>
<keyword evidence="3 11" id="KW-0723">Serine/threonine-protein kinase</keyword>
<evidence type="ECO:0000256" key="3">
    <source>
        <dbReference type="ARBA" id="ARBA00022527"/>
    </source>
</evidence>
<comment type="similarity">
    <text evidence="1">Belongs to the protein kinase superfamily. CAMK Ser/Thr protein kinase family. NIM1 subfamily.</text>
</comment>
<organism evidence="13 14">
    <name type="scientific">Aquatica leii</name>
    <dbReference type="NCBI Taxonomy" id="1421715"/>
    <lineage>
        <taxon>Eukaryota</taxon>
        <taxon>Metazoa</taxon>
        <taxon>Ecdysozoa</taxon>
        <taxon>Arthropoda</taxon>
        <taxon>Hexapoda</taxon>
        <taxon>Insecta</taxon>
        <taxon>Pterygota</taxon>
        <taxon>Neoptera</taxon>
        <taxon>Endopterygota</taxon>
        <taxon>Coleoptera</taxon>
        <taxon>Polyphaga</taxon>
        <taxon>Elateriformia</taxon>
        <taxon>Elateroidea</taxon>
        <taxon>Lampyridae</taxon>
        <taxon>Luciolinae</taxon>
        <taxon>Aquatica</taxon>
    </lineage>
</organism>
<dbReference type="InterPro" id="IPR011009">
    <property type="entry name" value="Kinase-like_dom_sf"/>
</dbReference>
<dbReference type="PROSITE" id="PS50011">
    <property type="entry name" value="PROTEIN_KINASE_DOM"/>
    <property type="match status" value="1"/>
</dbReference>
<dbReference type="Proteomes" id="UP001353858">
    <property type="component" value="Unassembled WGS sequence"/>
</dbReference>
<protein>
    <recommendedName>
        <fullName evidence="2">non-specific serine/threonine protein kinase</fullName>
        <ecNumber evidence="2">2.7.11.1</ecNumber>
    </recommendedName>
</protein>
<dbReference type="Gene3D" id="3.30.310.80">
    <property type="entry name" value="Kinase associated domain 1, KA1"/>
    <property type="match status" value="1"/>
</dbReference>
<dbReference type="InterPro" id="IPR017441">
    <property type="entry name" value="Protein_kinase_ATP_BS"/>
</dbReference>
<dbReference type="EMBL" id="JARPUR010000005">
    <property type="protein sequence ID" value="KAK4874996.1"/>
    <property type="molecule type" value="Genomic_DNA"/>
</dbReference>